<feature type="chain" id="PRO_5040163223" evidence="1">
    <location>
        <begin position="28"/>
        <end position="69"/>
    </location>
</feature>
<sequence length="69" mass="7324">MVASVETSIAATLHSTVLTALVTVVTGGDDGKEGDEEEGKLNLHIDLPDDVRLWQAPVSAPIVLDNRDQ</sequence>
<feature type="signal peptide" evidence="1">
    <location>
        <begin position="1"/>
        <end position="27"/>
    </location>
</feature>
<feature type="non-terminal residue" evidence="2">
    <location>
        <position position="1"/>
    </location>
</feature>
<name>A0A9P6LYV4_MORAP</name>
<protein>
    <submittedName>
        <fullName evidence="2">Uncharacterized protein</fullName>
    </submittedName>
</protein>
<keyword evidence="1" id="KW-0732">Signal</keyword>
<accession>A0A9P6LYV4</accession>
<evidence type="ECO:0000256" key="1">
    <source>
        <dbReference type="SAM" id="SignalP"/>
    </source>
</evidence>
<gene>
    <name evidence="2" type="ORF">BGZ70_000657</name>
</gene>
<keyword evidence="3" id="KW-1185">Reference proteome</keyword>
<evidence type="ECO:0000313" key="2">
    <source>
        <dbReference type="EMBL" id="KAF9952279.1"/>
    </source>
</evidence>
<dbReference type="EMBL" id="JAAAHY010001133">
    <property type="protein sequence ID" value="KAF9952279.1"/>
    <property type="molecule type" value="Genomic_DNA"/>
</dbReference>
<reference evidence="2" key="1">
    <citation type="journal article" date="2020" name="Fungal Divers.">
        <title>Resolving the Mortierellaceae phylogeny through synthesis of multi-gene phylogenetics and phylogenomics.</title>
        <authorList>
            <person name="Vandepol N."/>
            <person name="Liber J."/>
            <person name="Desiro A."/>
            <person name="Na H."/>
            <person name="Kennedy M."/>
            <person name="Barry K."/>
            <person name="Grigoriev I.V."/>
            <person name="Miller A.N."/>
            <person name="O'Donnell K."/>
            <person name="Stajich J.E."/>
            <person name="Bonito G."/>
        </authorList>
    </citation>
    <scope>NUCLEOTIDE SEQUENCE</scope>
    <source>
        <strain evidence="2">CK1249</strain>
    </source>
</reference>
<proteinExistence type="predicted"/>
<organism evidence="2 3">
    <name type="scientific">Mortierella alpina</name>
    <name type="common">Oleaginous fungus</name>
    <name type="synonym">Mortierella renispora</name>
    <dbReference type="NCBI Taxonomy" id="64518"/>
    <lineage>
        <taxon>Eukaryota</taxon>
        <taxon>Fungi</taxon>
        <taxon>Fungi incertae sedis</taxon>
        <taxon>Mucoromycota</taxon>
        <taxon>Mortierellomycotina</taxon>
        <taxon>Mortierellomycetes</taxon>
        <taxon>Mortierellales</taxon>
        <taxon>Mortierellaceae</taxon>
        <taxon>Mortierella</taxon>
    </lineage>
</organism>
<evidence type="ECO:0000313" key="3">
    <source>
        <dbReference type="Proteomes" id="UP000738359"/>
    </source>
</evidence>
<dbReference type="Proteomes" id="UP000738359">
    <property type="component" value="Unassembled WGS sequence"/>
</dbReference>
<dbReference type="AlphaFoldDB" id="A0A9P6LYV4"/>
<comment type="caution">
    <text evidence="2">The sequence shown here is derived from an EMBL/GenBank/DDBJ whole genome shotgun (WGS) entry which is preliminary data.</text>
</comment>